<evidence type="ECO:0000313" key="3">
    <source>
        <dbReference type="Proteomes" id="UP000321080"/>
    </source>
</evidence>
<keyword evidence="1" id="KW-0812">Transmembrane</keyword>
<dbReference type="InterPro" id="IPR045749">
    <property type="entry name" value="DUF6090"/>
</dbReference>
<accession>A0A5C7GIQ5</accession>
<dbReference type="RefSeq" id="WP_147768979.1">
    <property type="nucleotide sequence ID" value="NZ_VRKQ01000010.1"/>
</dbReference>
<evidence type="ECO:0000256" key="1">
    <source>
        <dbReference type="SAM" id="Phobius"/>
    </source>
</evidence>
<proteinExistence type="predicted"/>
<dbReference type="OrthoDB" id="821805at2"/>
<keyword evidence="1" id="KW-0472">Membrane</keyword>
<dbReference type="AlphaFoldDB" id="A0A5C7GIQ5"/>
<evidence type="ECO:0000313" key="2">
    <source>
        <dbReference type="EMBL" id="TXG37453.1"/>
    </source>
</evidence>
<dbReference type="Proteomes" id="UP000321080">
    <property type="component" value="Unassembled WGS sequence"/>
</dbReference>
<comment type="caution">
    <text evidence="2">The sequence shown here is derived from an EMBL/GenBank/DDBJ whole genome shotgun (WGS) entry which is preliminary data.</text>
</comment>
<dbReference type="Pfam" id="PF19578">
    <property type="entry name" value="DUF6090"/>
    <property type="match status" value="1"/>
</dbReference>
<organism evidence="2 3">
    <name type="scientific">Seonamhaeicola maritimus</name>
    <dbReference type="NCBI Taxonomy" id="2591822"/>
    <lineage>
        <taxon>Bacteria</taxon>
        <taxon>Pseudomonadati</taxon>
        <taxon>Bacteroidota</taxon>
        <taxon>Flavobacteriia</taxon>
        <taxon>Flavobacteriales</taxon>
        <taxon>Flavobacteriaceae</taxon>
    </lineage>
</organism>
<keyword evidence="3" id="KW-1185">Reference proteome</keyword>
<gene>
    <name evidence="2" type="ORF">FUA22_12960</name>
</gene>
<protein>
    <submittedName>
        <fullName evidence="2">Uncharacterized protein</fullName>
    </submittedName>
</protein>
<name>A0A5C7GIQ5_9FLAO</name>
<dbReference type="EMBL" id="VRKQ01000010">
    <property type="protein sequence ID" value="TXG37453.1"/>
    <property type="molecule type" value="Genomic_DNA"/>
</dbReference>
<feature type="transmembrane region" description="Helical" evidence="1">
    <location>
        <begin position="21"/>
        <end position="42"/>
    </location>
</feature>
<keyword evidence="1" id="KW-1133">Transmembrane helix</keyword>
<sequence>MLSFFRKIRKKLLETSQTFKYIKYAIGEIILVVIGILIALQINNWNEKRKEKLVETNYLERLLSDIKKDTSILSEKIELSNNLSEDYLNYIKNMYVIQKTIKEVSELTTSADFFSGKDNLILSDVAYSELLNSGKLDIISNEHLKTQIVTYYRNYTLVSTKEKGFNEQINQSVEVLIENTPISKYVFNASELFPNNNNMFRESDWEFLNKPSTKEFRNWEECIYTYYTKHRIIVPYYKELKNNAEALIISLKQSLL</sequence>
<reference evidence="2 3" key="1">
    <citation type="submission" date="2019-08" db="EMBL/GenBank/DDBJ databases">
        <title>Seonamhaeicola sediminis sp. nov., isolated from marine sediment.</title>
        <authorList>
            <person name="Cao W.R."/>
        </authorList>
    </citation>
    <scope>NUCLEOTIDE SEQUENCE [LARGE SCALE GENOMIC DNA]</scope>
    <source>
        <strain evidence="2 3">1505</strain>
    </source>
</reference>